<dbReference type="RefSeq" id="WP_074203864.1">
    <property type="nucleotide sequence ID" value="NZ_FSQW01000001.1"/>
</dbReference>
<dbReference type="AlphaFoldDB" id="A0A1N6CS01"/>
<keyword evidence="2" id="KW-1185">Reference proteome</keyword>
<dbReference type="EMBL" id="FSQW01000001">
    <property type="protein sequence ID" value="SIN61279.1"/>
    <property type="molecule type" value="Genomic_DNA"/>
</dbReference>
<dbReference type="Proteomes" id="UP000185192">
    <property type="component" value="Unassembled WGS sequence"/>
</dbReference>
<reference evidence="2" key="1">
    <citation type="submission" date="2016-11" db="EMBL/GenBank/DDBJ databases">
        <authorList>
            <person name="Varghese N."/>
            <person name="Submissions S."/>
        </authorList>
    </citation>
    <scope>NUCLEOTIDE SEQUENCE [LARGE SCALE GENOMIC DNA]</scope>
    <source>
        <strain evidence="2">DSM 22363</strain>
    </source>
</reference>
<sequence length="209" mass="23843">MTQNPSIWSWTLTDAPEPLFRKLVSASDEEFESEAATAMLAAAPAFDDSFDEALAESEAAEFADDEDWEEDWDGDGEDENLAPQTDIALCTSHMFFDDPWASMEYEEIDRQVEQRLASYRAAISQAVGHEGQRFTDFIGADPATMDDEKAFTLYEMDEWADHDRVWEKGGHIYFLNVHHEDKELPIDIGFGRTTADRFRKLREVAARLT</sequence>
<proteinExistence type="predicted"/>
<evidence type="ECO:0000313" key="1">
    <source>
        <dbReference type="EMBL" id="SIN61279.1"/>
    </source>
</evidence>
<gene>
    <name evidence="1" type="ORF">SAMN02745824_0850</name>
</gene>
<dbReference type="STRING" id="1123272.SAMN02745824_0850"/>
<evidence type="ECO:0000313" key="2">
    <source>
        <dbReference type="Proteomes" id="UP000185192"/>
    </source>
</evidence>
<name>A0A1N6CS01_9SPHN</name>
<protein>
    <submittedName>
        <fullName evidence="1">Uncharacterized protein</fullName>
    </submittedName>
</protein>
<organism evidence="1 2">
    <name type="scientific">Parasphingorhabdus marina DSM 22363</name>
    <dbReference type="NCBI Taxonomy" id="1123272"/>
    <lineage>
        <taxon>Bacteria</taxon>
        <taxon>Pseudomonadati</taxon>
        <taxon>Pseudomonadota</taxon>
        <taxon>Alphaproteobacteria</taxon>
        <taxon>Sphingomonadales</taxon>
        <taxon>Sphingomonadaceae</taxon>
        <taxon>Parasphingorhabdus</taxon>
    </lineage>
</organism>
<accession>A0A1N6CS01</accession>